<dbReference type="PANTHER" id="PTHR14119:SF3">
    <property type="entry name" value="ISOCHORISMATASE DOMAIN-CONTAINING PROTEIN 2"/>
    <property type="match status" value="1"/>
</dbReference>
<feature type="domain" description="Isochorismatase-like" evidence="3">
    <location>
        <begin position="21"/>
        <end position="176"/>
    </location>
</feature>
<evidence type="ECO:0000256" key="1">
    <source>
        <dbReference type="ARBA" id="ARBA00006336"/>
    </source>
</evidence>
<feature type="region of interest" description="Disordered" evidence="2">
    <location>
        <begin position="209"/>
        <end position="244"/>
    </location>
</feature>
<dbReference type="AlphaFoldDB" id="A0A0N0DRP5"/>
<dbReference type="VEuPathDB" id="TriTrypDB:LpyrH10_28_0840"/>
<dbReference type="Pfam" id="PF00857">
    <property type="entry name" value="Isochorismatase"/>
    <property type="match status" value="1"/>
</dbReference>
<evidence type="ECO:0000313" key="5">
    <source>
        <dbReference type="Proteomes" id="UP000037923"/>
    </source>
</evidence>
<comment type="similarity">
    <text evidence="1">Belongs to the isochorismatase family.</text>
</comment>
<reference evidence="4 5" key="1">
    <citation type="submission" date="2015-07" db="EMBL/GenBank/DDBJ databases">
        <title>High-quality genome of monoxenous trypanosomatid Leptomonas pyrrhocoris.</title>
        <authorList>
            <person name="Flegontov P."/>
            <person name="Butenko A."/>
            <person name="Firsov S."/>
            <person name="Vlcek C."/>
            <person name="Logacheva M.D."/>
            <person name="Field M."/>
            <person name="Filatov D."/>
            <person name="Flegontova O."/>
            <person name="Gerasimov E."/>
            <person name="Jackson A.P."/>
            <person name="Kelly S."/>
            <person name="Opperdoes F."/>
            <person name="O'Reilly A."/>
            <person name="Votypka J."/>
            <person name="Yurchenko V."/>
            <person name="Lukes J."/>
        </authorList>
    </citation>
    <scope>NUCLEOTIDE SEQUENCE [LARGE SCALE GENOMIC DNA]</scope>
    <source>
        <strain evidence="4">H10</strain>
    </source>
</reference>
<organism evidence="4 5">
    <name type="scientific">Leptomonas pyrrhocoris</name>
    <name type="common">Firebug parasite</name>
    <dbReference type="NCBI Taxonomy" id="157538"/>
    <lineage>
        <taxon>Eukaryota</taxon>
        <taxon>Discoba</taxon>
        <taxon>Euglenozoa</taxon>
        <taxon>Kinetoplastea</taxon>
        <taxon>Metakinetoplastina</taxon>
        <taxon>Trypanosomatida</taxon>
        <taxon>Trypanosomatidae</taxon>
        <taxon>Leishmaniinae</taxon>
        <taxon>Leptomonas</taxon>
    </lineage>
</organism>
<dbReference type="RefSeq" id="XP_015653200.1">
    <property type="nucleotide sequence ID" value="XM_015808309.1"/>
</dbReference>
<protein>
    <recommendedName>
        <fullName evidence="3">Isochorismatase-like domain-containing protein</fullName>
    </recommendedName>
</protein>
<feature type="compositionally biased region" description="Basic and acidic residues" evidence="2">
    <location>
        <begin position="214"/>
        <end position="225"/>
    </location>
</feature>
<sequence length="244" mass="26748">MSQHSISEHSRLLRKFDTCRTAFLLCDVQEKVAPHIRNFHDAVHAANALAAVYTLLGPAHCVFVVSEQYPKGLGHTHRDIQLPAGAVVVEKLTMSMLVPAICPHIFGDAARGIPPVQQVIIWGHETYACILQTTDELLARGIRVAVLVDSSGAQVPAHHDMAVMQMSHWSGAMMTTLPSALMQLTRSDARFVKDIIRILKKYAVDWASTQPKPKKPEAGEERPQEEANAAAVAETESAWTGMDS</sequence>
<keyword evidence="5" id="KW-1185">Reference proteome</keyword>
<dbReference type="SUPFAM" id="SSF52499">
    <property type="entry name" value="Isochorismatase-like hydrolases"/>
    <property type="match status" value="1"/>
</dbReference>
<dbReference type="Gene3D" id="3.40.50.850">
    <property type="entry name" value="Isochorismatase-like"/>
    <property type="match status" value="1"/>
</dbReference>
<dbReference type="OrthoDB" id="269496at2759"/>
<dbReference type="OMA" id="TCRTAFM"/>
<accession>A0A0N0DRP5</accession>
<dbReference type="Proteomes" id="UP000037923">
    <property type="component" value="Unassembled WGS sequence"/>
</dbReference>
<proteinExistence type="inferred from homology"/>
<name>A0A0N0DRP5_LEPPY</name>
<evidence type="ECO:0000313" key="4">
    <source>
        <dbReference type="EMBL" id="KPA74761.1"/>
    </source>
</evidence>
<dbReference type="InterPro" id="IPR050993">
    <property type="entry name" value="Isochorismatase_domain"/>
</dbReference>
<dbReference type="EMBL" id="LGTL01000028">
    <property type="protein sequence ID" value="KPA74760.1"/>
    <property type="molecule type" value="Genomic_DNA"/>
</dbReference>
<dbReference type="GeneID" id="26909334"/>
<gene>
    <name evidence="4" type="ORF">ABB37_09051</name>
</gene>
<dbReference type="InterPro" id="IPR000868">
    <property type="entry name" value="Isochorismatase-like_dom"/>
</dbReference>
<dbReference type="EMBL" id="LGTL01000028">
    <property type="protein sequence ID" value="KPA74761.1"/>
    <property type="molecule type" value="Genomic_DNA"/>
</dbReference>
<dbReference type="RefSeq" id="XP_015653199.1">
    <property type="nucleotide sequence ID" value="XM_015808308.1"/>
</dbReference>
<dbReference type="PANTHER" id="PTHR14119">
    <property type="entry name" value="HYDROLASE"/>
    <property type="match status" value="1"/>
</dbReference>
<evidence type="ECO:0000259" key="3">
    <source>
        <dbReference type="Pfam" id="PF00857"/>
    </source>
</evidence>
<dbReference type="InterPro" id="IPR036380">
    <property type="entry name" value="Isochorismatase-like_sf"/>
</dbReference>
<evidence type="ECO:0000256" key="2">
    <source>
        <dbReference type="SAM" id="MobiDB-lite"/>
    </source>
</evidence>
<feature type="compositionally biased region" description="Low complexity" evidence="2">
    <location>
        <begin position="226"/>
        <end position="238"/>
    </location>
</feature>
<comment type="caution">
    <text evidence="4">The sequence shown here is derived from an EMBL/GenBank/DDBJ whole genome shotgun (WGS) entry which is preliminary data.</text>
</comment>